<comment type="caution">
    <text evidence="1">The sequence shown here is derived from an EMBL/GenBank/DDBJ whole genome shotgun (WGS) entry which is preliminary data.</text>
</comment>
<proteinExistence type="predicted"/>
<dbReference type="AlphaFoldDB" id="A0A9P8TN74"/>
<evidence type="ECO:0000313" key="1">
    <source>
        <dbReference type="EMBL" id="KAH3684890.1"/>
    </source>
</evidence>
<keyword evidence="2" id="KW-1185">Reference proteome</keyword>
<reference evidence="1" key="2">
    <citation type="submission" date="2021-01" db="EMBL/GenBank/DDBJ databases">
        <authorList>
            <person name="Schikora-Tamarit M.A."/>
        </authorList>
    </citation>
    <scope>NUCLEOTIDE SEQUENCE</scope>
    <source>
        <strain evidence="1">CBS2887</strain>
    </source>
</reference>
<reference evidence="1" key="1">
    <citation type="journal article" date="2021" name="Open Biol.">
        <title>Shared evolutionary footprints suggest mitochondrial oxidative damage underlies multiple complex I losses in fungi.</title>
        <authorList>
            <person name="Schikora-Tamarit M.A."/>
            <person name="Marcet-Houben M."/>
            <person name="Nosek J."/>
            <person name="Gabaldon T."/>
        </authorList>
    </citation>
    <scope>NUCLEOTIDE SEQUENCE</scope>
    <source>
        <strain evidence="1">CBS2887</strain>
    </source>
</reference>
<gene>
    <name evidence="1" type="ORF">WICPIJ_004133</name>
</gene>
<name>A0A9P8TN74_WICPI</name>
<dbReference type="EMBL" id="JAEUBG010002279">
    <property type="protein sequence ID" value="KAH3684890.1"/>
    <property type="molecule type" value="Genomic_DNA"/>
</dbReference>
<organism evidence="1 2">
    <name type="scientific">Wickerhamomyces pijperi</name>
    <name type="common">Yeast</name>
    <name type="synonym">Pichia pijperi</name>
    <dbReference type="NCBI Taxonomy" id="599730"/>
    <lineage>
        <taxon>Eukaryota</taxon>
        <taxon>Fungi</taxon>
        <taxon>Dikarya</taxon>
        <taxon>Ascomycota</taxon>
        <taxon>Saccharomycotina</taxon>
        <taxon>Saccharomycetes</taxon>
        <taxon>Phaffomycetales</taxon>
        <taxon>Wickerhamomycetaceae</taxon>
        <taxon>Wickerhamomyces</taxon>
    </lineage>
</organism>
<sequence>MVLLCRAVTLVNERSHLQSNISNNSTLMLLSLIFSRFLTMDWLLRTLQLMIRSSLGPMAFVGSEYSKMTLWSDESMVFVINSLNSPKIGRWL</sequence>
<evidence type="ECO:0000313" key="2">
    <source>
        <dbReference type="Proteomes" id="UP000774326"/>
    </source>
</evidence>
<accession>A0A9P8TN74</accession>
<protein>
    <submittedName>
        <fullName evidence="1">Uncharacterized protein</fullName>
    </submittedName>
</protein>
<dbReference type="Proteomes" id="UP000774326">
    <property type="component" value="Unassembled WGS sequence"/>
</dbReference>